<dbReference type="InterPro" id="IPR043502">
    <property type="entry name" value="DNA/RNA_pol_sf"/>
</dbReference>
<proteinExistence type="predicted"/>
<gene>
    <name evidence="4" type="ORF">ACFQ4O_12650</name>
</gene>
<dbReference type="EMBL" id="JBHTMX010000130">
    <property type="protein sequence ID" value="MFD1332846.1"/>
    <property type="molecule type" value="Genomic_DNA"/>
</dbReference>
<sequence length="499" mass="54282">MERLERARRRSGAAPVDGPAVLYAPTRNGLAIAAANRVALALGLAPGLALADARARAPDMRTDEHRPDDDAALLRSLAVACERWTPLVALDPPDGLMLDVTGCAHLFGGEAGLLRDVVVWCRSAGFSARVALAGTPDAAGALARFGKGGIVPAGDEAEALRPLPVATLRLAKDERRSLALAGLKNLGDLADLPGPALTARFGAGLTERLHRVLGRDDLRITPLRPPPAIHEDARFAEPLAHHEAILAALGDLAGRAAIRLEAAGQGGRRFEAMFFRSDGGARRLSVTTGRPSRDPRAILRLFHETLDALADPLDPGFGFDLIRFAVSATEPLGQAQPALDGERPQEETLAELVDRLTARFGSDRVLRFRFEDTHDPVRASRLARVADAGRADADGSAPADGEPQSRPLQLFDPPQPIETLAETPDGPPLRFRWRRAQHRVVRAEGPERIAPEWWRAPGRPTRDYYRVEDDEGRRFWLYRDGLYGRETGEPRWYLHGLFA</sequence>
<dbReference type="PANTHER" id="PTHR35369">
    <property type="entry name" value="BLR3025 PROTEIN-RELATED"/>
    <property type="match status" value="1"/>
</dbReference>
<name>A0ABW3Z943_9HYPH</name>
<evidence type="ECO:0000256" key="1">
    <source>
        <dbReference type="ARBA" id="ARBA00022763"/>
    </source>
</evidence>
<dbReference type="Pfam" id="PF11799">
    <property type="entry name" value="IMS_C"/>
    <property type="match status" value="1"/>
</dbReference>
<evidence type="ECO:0000313" key="5">
    <source>
        <dbReference type="Proteomes" id="UP001597171"/>
    </source>
</evidence>
<evidence type="ECO:0000256" key="2">
    <source>
        <dbReference type="SAM" id="MobiDB-lite"/>
    </source>
</evidence>
<keyword evidence="5" id="KW-1185">Reference proteome</keyword>
<evidence type="ECO:0000259" key="3">
    <source>
        <dbReference type="Pfam" id="PF11799"/>
    </source>
</evidence>
<feature type="domain" description="DNA polymerase Y-family little finger" evidence="3">
    <location>
        <begin position="234"/>
        <end position="337"/>
    </location>
</feature>
<reference evidence="5" key="1">
    <citation type="journal article" date="2019" name="Int. J. Syst. Evol. Microbiol.">
        <title>The Global Catalogue of Microorganisms (GCM) 10K type strain sequencing project: providing services to taxonomists for standard genome sequencing and annotation.</title>
        <authorList>
            <consortium name="The Broad Institute Genomics Platform"/>
            <consortium name="The Broad Institute Genome Sequencing Center for Infectious Disease"/>
            <person name="Wu L."/>
            <person name="Ma J."/>
        </authorList>
    </citation>
    <scope>NUCLEOTIDE SEQUENCE [LARGE SCALE GENOMIC DNA]</scope>
    <source>
        <strain evidence="5">CCUG 61696</strain>
    </source>
</reference>
<dbReference type="Proteomes" id="UP001597171">
    <property type="component" value="Unassembled WGS sequence"/>
</dbReference>
<protein>
    <submittedName>
        <fullName evidence="4">DNA polymerase Y family protein</fullName>
    </submittedName>
</protein>
<feature type="region of interest" description="Disordered" evidence="2">
    <location>
        <begin position="383"/>
        <end position="428"/>
    </location>
</feature>
<dbReference type="InterPro" id="IPR017961">
    <property type="entry name" value="DNA_pol_Y-fam_little_finger"/>
</dbReference>
<keyword evidence="1" id="KW-0227">DNA damage</keyword>
<comment type="caution">
    <text evidence="4">The sequence shown here is derived from an EMBL/GenBank/DDBJ whole genome shotgun (WGS) entry which is preliminary data.</text>
</comment>
<evidence type="ECO:0000313" key="4">
    <source>
        <dbReference type="EMBL" id="MFD1332846.1"/>
    </source>
</evidence>
<dbReference type="RefSeq" id="WP_378776055.1">
    <property type="nucleotide sequence ID" value="NZ_JBHTMX010000130.1"/>
</dbReference>
<accession>A0ABW3Z943</accession>
<organism evidence="4 5">
    <name type="scientific">Methylopila musalis</name>
    <dbReference type="NCBI Taxonomy" id="1134781"/>
    <lineage>
        <taxon>Bacteria</taxon>
        <taxon>Pseudomonadati</taxon>
        <taxon>Pseudomonadota</taxon>
        <taxon>Alphaproteobacteria</taxon>
        <taxon>Hyphomicrobiales</taxon>
        <taxon>Methylopilaceae</taxon>
        <taxon>Methylopila</taxon>
    </lineage>
</organism>
<dbReference type="CDD" id="cd03468">
    <property type="entry name" value="PolY_like"/>
    <property type="match status" value="1"/>
</dbReference>
<dbReference type="PANTHER" id="PTHR35369:SF2">
    <property type="entry name" value="BLR3025 PROTEIN"/>
    <property type="match status" value="1"/>
</dbReference>
<dbReference type="SUPFAM" id="SSF56672">
    <property type="entry name" value="DNA/RNA polymerases"/>
    <property type="match status" value="1"/>
</dbReference>
<dbReference type="InterPro" id="IPR050356">
    <property type="entry name" value="SulA_CellDiv_inhibitor"/>
</dbReference>